<dbReference type="Pfam" id="PF22698">
    <property type="entry name" value="Semialdhyde_dhC_1"/>
    <property type="match status" value="1"/>
</dbReference>
<dbReference type="Pfam" id="PF01118">
    <property type="entry name" value="Semialdhyde_dh"/>
    <property type="match status" value="1"/>
</dbReference>
<dbReference type="InterPro" id="IPR036291">
    <property type="entry name" value="NAD(P)-bd_dom_sf"/>
</dbReference>
<reference evidence="6" key="1">
    <citation type="submission" date="2018-05" db="EMBL/GenBank/DDBJ databases">
        <authorList>
            <person name="Lanie J.A."/>
            <person name="Ng W.-L."/>
            <person name="Kazmierczak K.M."/>
            <person name="Andrzejewski T.M."/>
            <person name="Davidsen T.M."/>
            <person name="Wayne K.J."/>
            <person name="Tettelin H."/>
            <person name="Glass J.I."/>
            <person name="Rusch D."/>
            <person name="Podicherti R."/>
            <person name="Tsui H.-C.T."/>
            <person name="Winkler M.E."/>
        </authorList>
    </citation>
    <scope>NUCLEOTIDE SEQUENCE</scope>
</reference>
<keyword evidence="3" id="KW-0560">Oxidoreductase</keyword>
<dbReference type="SMART" id="SM00859">
    <property type="entry name" value="Semialdhyde_dh"/>
    <property type="match status" value="1"/>
</dbReference>
<dbReference type="InterPro" id="IPR000706">
    <property type="entry name" value="AGPR_type-1"/>
</dbReference>
<evidence type="ECO:0000259" key="5">
    <source>
        <dbReference type="SMART" id="SM00859"/>
    </source>
</evidence>
<evidence type="ECO:0000256" key="1">
    <source>
        <dbReference type="ARBA" id="ARBA00022605"/>
    </source>
</evidence>
<dbReference type="GO" id="GO:0003942">
    <property type="term" value="F:N-acetyl-gamma-glutamyl-phosphate reductase activity"/>
    <property type="evidence" value="ECO:0007669"/>
    <property type="project" value="InterPro"/>
</dbReference>
<proteinExistence type="inferred from homology"/>
<dbReference type="InterPro" id="IPR050085">
    <property type="entry name" value="AGPR"/>
</dbReference>
<dbReference type="GO" id="GO:0006526">
    <property type="term" value="P:L-arginine biosynthetic process"/>
    <property type="evidence" value="ECO:0007669"/>
    <property type="project" value="InterPro"/>
</dbReference>
<feature type="non-terminal residue" evidence="6">
    <location>
        <position position="1"/>
    </location>
</feature>
<dbReference type="CDD" id="cd23939">
    <property type="entry name" value="AGPR_1_C_LysY"/>
    <property type="match status" value="1"/>
</dbReference>
<dbReference type="InterPro" id="IPR058924">
    <property type="entry name" value="AGPR_dimerisation_dom"/>
</dbReference>
<accession>A0A381QFZ6</accession>
<dbReference type="Gene3D" id="3.30.360.10">
    <property type="entry name" value="Dihydrodipicolinate Reductase, domain 2"/>
    <property type="match status" value="1"/>
</dbReference>
<feature type="domain" description="Semialdehyde dehydrogenase NAD-binding" evidence="5">
    <location>
        <begin position="1"/>
        <end position="111"/>
    </location>
</feature>
<dbReference type="Gene3D" id="3.40.50.720">
    <property type="entry name" value="NAD(P)-binding Rossmann-like Domain"/>
    <property type="match status" value="1"/>
</dbReference>
<dbReference type="GO" id="GO:0051287">
    <property type="term" value="F:NAD binding"/>
    <property type="evidence" value="ECO:0007669"/>
    <property type="project" value="InterPro"/>
</dbReference>
<sequence length="318" mass="34880">VEQVTSERLAGKRVTTAHPNLRGRTTLCFSRLDDLTPCDLLFAALPHGSFAGTFSEVQSVAPRIIDMSADFRLRSANAYETWYGHEHTNPPVLDKFVYGLPELHRTAIRNASYVTGTGCLATAAILGLLPLFREGVVSEHEVFIEAKVGSSAAGNKESASSHHPERSGAVRSFQPTGHRHTGEIVQELSLKGSPTIHLSATAIEMVRGILITAHLRLTQDLDTKAVWNLFRTTYRDEPFIRIVKDRHGIFRYPEPKILVGSNYCDVGFERDAHSDRLVVLAALDNLMKGAAGNGVQAMNIMAGWDERAGLSFSGLHPI</sequence>
<feature type="compositionally biased region" description="Basic and acidic residues" evidence="4">
    <location>
        <begin position="159"/>
        <end position="168"/>
    </location>
</feature>
<name>A0A381QFZ6_9ZZZZ</name>
<organism evidence="6">
    <name type="scientific">marine metagenome</name>
    <dbReference type="NCBI Taxonomy" id="408172"/>
    <lineage>
        <taxon>unclassified sequences</taxon>
        <taxon>metagenomes</taxon>
        <taxon>ecological metagenomes</taxon>
    </lineage>
</organism>
<dbReference type="PANTHER" id="PTHR32338">
    <property type="entry name" value="N-ACETYL-GAMMA-GLUTAMYL-PHOSPHATE REDUCTASE, CHLOROPLASTIC-RELATED-RELATED"/>
    <property type="match status" value="1"/>
</dbReference>
<dbReference type="SUPFAM" id="SSF55347">
    <property type="entry name" value="Glyceraldehyde-3-phosphate dehydrogenase-like, C-terminal domain"/>
    <property type="match status" value="1"/>
</dbReference>
<keyword evidence="2" id="KW-0521">NADP</keyword>
<evidence type="ECO:0000256" key="2">
    <source>
        <dbReference type="ARBA" id="ARBA00022857"/>
    </source>
</evidence>
<dbReference type="InterPro" id="IPR000534">
    <property type="entry name" value="Semialdehyde_DH_NAD-bd"/>
</dbReference>
<protein>
    <recommendedName>
        <fullName evidence="5">Semialdehyde dehydrogenase NAD-binding domain-containing protein</fullName>
    </recommendedName>
</protein>
<dbReference type="HAMAP" id="MF_00150">
    <property type="entry name" value="ArgC_type1"/>
    <property type="match status" value="1"/>
</dbReference>
<gene>
    <name evidence="6" type="ORF">METZ01_LOCUS31095</name>
</gene>
<dbReference type="GO" id="GO:0070401">
    <property type="term" value="F:NADP+ binding"/>
    <property type="evidence" value="ECO:0007669"/>
    <property type="project" value="InterPro"/>
</dbReference>
<dbReference type="SUPFAM" id="SSF51735">
    <property type="entry name" value="NAD(P)-binding Rossmann-fold domains"/>
    <property type="match status" value="1"/>
</dbReference>
<dbReference type="NCBIfam" id="TIGR01850">
    <property type="entry name" value="argC"/>
    <property type="match status" value="1"/>
</dbReference>
<evidence type="ECO:0000313" key="6">
    <source>
        <dbReference type="EMBL" id="SUZ78241.1"/>
    </source>
</evidence>
<feature type="region of interest" description="Disordered" evidence="4">
    <location>
        <begin position="154"/>
        <end position="176"/>
    </location>
</feature>
<dbReference type="PANTHER" id="PTHR32338:SF11">
    <property type="entry name" value="[LYSW]-L-2-AMINOADIPATE_[LYSW]-L-GLUTAMATE PHOSPHATE REDUCTASE-RELATED"/>
    <property type="match status" value="1"/>
</dbReference>
<keyword evidence="1" id="KW-0028">Amino-acid biosynthesis</keyword>
<evidence type="ECO:0000256" key="3">
    <source>
        <dbReference type="ARBA" id="ARBA00023002"/>
    </source>
</evidence>
<evidence type="ECO:0000256" key="4">
    <source>
        <dbReference type="SAM" id="MobiDB-lite"/>
    </source>
</evidence>
<dbReference type="EMBL" id="UINC01001346">
    <property type="protein sequence ID" value="SUZ78241.1"/>
    <property type="molecule type" value="Genomic_DNA"/>
</dbReference>
<dbReference type="AlphaFoldDB" id="A0A381QFZ6"/>